<sequence>MPAPIPETFPQTTAAAAALAVATRFCSPALLNHSIRSYLWGAGYAGAHGIGFDDELYYVSSLLHDLGLTETFDSHEVPVEDAGGRLAWVFCTAAGWSPDRCARAEKIIVVHMRDPVTAAEDPESHLLQVATSWDVSGRRPEEFSADDRAAVLARFPRLGFGQEFLAAFEEQARRKPGCAAAHSVAGGIGGRIAAHPLDA</sequence>
<dbReference type="Proteomes" id="UP001447516">
    <property type="component" value="Unassembled WGS sequence"/>
</dbReference>
<dbReference type="EMBL" id="JBDJAW010000003">
    <property type="protein sequence ID" value="MEN3534498.1"/>
    <property type="molecule type" value="Genomic_DNA"/>
</dbReference>
<dbReference type="PANTHER" id="PTHR35569:SF1">
    <property type="entry name" value="CYANAMIDE HYDRATASE DDI2-RELATED"/>
    <property type="match status" value="1"/>
</dbReference>
<evidence type="ECO:0000313" key="2">
    <source>
        <dbReference type="Proteomes" id="UP001447516"/>
    </source>
</evidence>
<dbReference type="RefSeq" id="WP_346224593.1">
    <property type="nucleotide sequence ID" value="NZ_JBDJAW010000003.1"/>
</dbReference>
<name>A0ABV0AIY8_9ACTN</name>
<accession>A0ABV0AIY8</accession>
<dbReference type="PANTHER" id="PTHR35569">
    <property type="entry name" value="CYANAMIDE HYDRATASE DDI2-RELATED"/>
    <property type="match status" value="1"/>
</dbReference>
<evidence type="ECO:0000313" key="1">
    <source>
        <dbReference type="EMBL" id="MEN3534498.1"/>
    </source>
</evidence>
<dbReference type="Gene3D" id="1.10.3210.10">
    <property type="entry name" value="Hypothetical protein af1432"/>
    <property type="match status" value="1"/>
</dbReference>
<protein>
    <submittedName>
        <fullName evidence="1">Cyanamide hydratase</fullName>
    </submittedName>
</protein>
<reference evidence="1 2" key="1">
    <citation type="submission" date="2024-05" db="EMBL/GenBank/DDBJ databases">
        <title>Microbispora sp.ZYX-F-249.</title>
        <authorList>
            <person name="Xie H."/>
        </authorList>
    </citation>
    <scope>NUCLEOTIDE SEQUENCE [LARGE SCALE GENOMIC DNA]</scope>
    <source>
        <strain evidence="1 2">ZYX-F-249</strain>
    </source>
</reference>
<organism evidence="1 2">
    <name type="scientific">Microbispora maris</name>
    <dbReference type="NCBI Taxonomy" id="3144104"/>
    <lineage>
        <taxon>Bacteria</taxon>
        <taxon>Bacillati</taxon>
        <taxon>Actinomycetota</taxon>
        <taxon>Actinomycetes</taxon>
        <taxon>Streptosporangiales</taxon>
        <taxon>Streptosporangiaceae</taxon>
        <taxon>Microbispora</taxon>
    </lineage>
</organism>
<gene>
    <name evidence="1" type="ORF">AAH991_05220</name>
</gene>
<keyword evidence="2" id="KW-1185">Reference proteome</keyword>
<comment type="caution">
    <text evidence="1">The sequence shown here is derived from an EMBL/GenBank/DDBJ whole genome shotgun (WGS) entry which is preliminary data.</text>
</comment>
<dbReference type="SUPFAM" id="SSF109604">
    <property type="entry name" value="HD-domain/PDEase-like"/>
    <property type="match status" value="1"/>
</dbReference>
<proteinExistence type="predicted"/>